<dbReference type="VEuPathDB" id="FungiDB:PC110_g17447"/>
<sequence length="150" mass="16869">MYQSEPMLDDLQTWGCLAHVRIRSESRQKKEKLEARTRLLLLLGYSKSTLGYQFIDLVTAPVVTARCGNLKFHEEFTTDGTYMTHLLENALFDGDHVPPETVPVARIKTSMETCLPARSDGIFRAEKPLEVILLVNDPAETVPCSRGTCN</sequence>
<organism evidence="2 3">
    <name type="scientific">Phytophthora cactorum</name>
    <dbReference type="NCBI Taxonomy" id="29920"/>
    <lineage>
        <taxon>Eukaryota</taxon>
        <taxon>Sar</taxon>
        <taxon>Stramenopiles</taxon>
        <taxon>Oomycota</taxon>
        <taxon>Peronosporomycetes</taxon>
        <taxon>Peronosporales</taxon>
        <taxon>Peronosporaceae</taxon>
        <taxon>Phytophthora</taxon>
    </lineage>
</organism>
<reference evidence="2" key="1">
    <citation type="submission" date="2018-10" db="EMBL/GenBank/DDBJ databases">
        <title>Effector identification in a new, highly contiguous assembly of the strawberry crown rot pathogen Phytophthora cactorum.</title>
        <authorList>
            <person name="Armitage A.D."/>
            <person name="Nellist C.F."/>
            <person name="Bates H."/>
            <person name="Vickerstaff R.J."/>
            <person name="Harrison R.J."/>
        </authorList>
    </citation>
    <scope>NUCLEOTIDE SEQUENCE</scope>
    <source>
        <strain evidence="2">4040</strain>
    </source>
</reference>
<dbReference type="InterPro" id="IPR057670">
    <property type="entry name" value="SH3_retrovirus"/>
</dbReference>
<evidence type="ECO:0000313" key="2">
    <source>
        <dbReference type="EMBL" id="KAG2902123.1"/>
    </source>
</evidence>
<evidence type="ECO:0000313" key="3">
    <source>
        <dbReference type="Proteomes" id="UP000736787"/>
    </source>
</evidence>
<evidence type="ECO:0000259" key="1">
    <source>
        <dbReference type="Pfam" id="PF25597"/>
    </source>
</evidence>
<proteinExistence type="predicted"/>
<name>A0A8T1JXS2_9STRA</name>
<dbReference type="Proteomes" id="UP000736787">
    <property type="component" value="Unassembled WGS sequence"/>
</dbReference>
<accession>A0A8T1JXS2</accession>
<dbReference type="Pfam" id="PF25597">
    <property type="entry name" value="SH3_retrovirus"/>
    <property type="match status" value="1"/>
</dbReference>
<gene>
    <name evidence="2" type="ORF">PC117_g21557</name>
</gene>
<dbReference type="EMBL" id="RCMK01001098">
    <property type="protein sequence ID" value="KAG2902123.1"/>
    <property type="molecule type" value="Genomic_DNA"/>
</dbReference>
<feature type="domain" description="Retroviral polymerase SH3-like" evidence="1">
    <location>
        <begin position="16"/>
        <end position="77"/>
    </location>
</feature>
<protein>
    <recommendedName>
        <fullName evidence="1">Retroviral polymerase SH3-like domain-containing protein</fullName>
    </recommendedName>
</protein>
<dbReference type="AlphaFoldDB" id="A0A8T1JXS2"/>
<comment type="caution">
    <text evidence="2">The sequence shown here is derived from an EMBL/GenBank/DDBJ whole genome shotgun (WGS) entry which is preliminary data.</text>
</comment>